<keyword evidence="10" id="KW-1185">Reference proteome</keyword>
<dbReference type="Pfam" id="PF04347">
    <property type="entry name" value="FliO"/>
    <property type="match status" value="1"/>
</dbReference>
<gene>
    <name evidence="9" type="ORF">JBF11_04540</name>
</gene>
<name>A0ABY5Y5U4_9BACT</name>
<dbReference type="InterPro" id="IPR022781">
    <property type="entry name" value="Flagellar_biosynth_FliO"/>
</dbReference>
<reference evidence="9" key="1">
    <citation type="submission" date="2020-12" db="EMBL/GenBank/DDBJ databases">
        <title>Taurinivorans muris gen. nov., sp. nov., fundamental and realized metabolic niche of a ubiquitous sulfidogenic bacterium in the murine intestine.</title>
        <authorList>
            <person name="Ye H."/>
            <person name="Hanson B.T."/>
            <person name="Loy A."/>
        </authorList>
    </citation>
    <scope>NUCLEOTIDE SEQUENCE</scope>
    <source>
        <strain evidence="9">LT0009</strain>
    </source>
</reference>
<evidence type="ECO:0000256" key="8">
    <source>
        <dbReference type="SAM" id="SignalP"/>
    </source>
</evidence>
<keyword evidence="5 7" id="KW-0472">Membrane</keyword>
<sequence length="189" mass="21308">MKSISIFFLSFCLIFTISLFAQDSFAAPDPVQNDVAREEQSKDTNTAQEQKTPLNQVQKQEVFAASKEMPSTPSATNTPSTTWGNYFQGLGIMLLLLFVFWYILKLMRKYGNGRFLPNQKLLPRDSMYLEGQIPLGPGKSVVIVKVLDERLILGVTEKNINLLSKTGINHAETFEELMRQTAHKDNTDA</sequence>
<feature type="compositionally biased region" description="Polar residues" evidence="6">
    <location>
        <begin position="43"/>
        <end position="54"/>
    </location>
</feature>
<proteinExistence type="predicted"/>
<evidence type="ECO:0000256" key="5">
    <source>
        <dbReference type="ARBA" id="ARBA00023136"/>
    </source>
</evidence>
<keyword evidence="4 7" id="KW-1133">Transmembrane helix</keyword>
<comment type="subcellular location">
    <subcellularLocation>
        <location evidence="1">Cell membrane</location>
    </subcellularLocation>
</comment>
<evidence type="ECO:0000256" key="2">
    <source>
        <dbReference type="ARBA" id="ARBA00022475"/>
    </source>
</evidence>
<feature type="signal peptide" evidence="8">
    <location>
        <begin position="1"/>
        <end position="21"/>
    </location>
</feature>
<evidence type="ECO:0000256" key="4">
    <source>
        <dbReference type="ARBA" id="ARBA00022989"/>
    </source>
</evidence>
<keyword evidence="8" id="KW-0732">Signal</keyword>
<evidence type="ECO:0000313" key="9">
    <source>
        <dbReference type="EMBL" id="UWX06578.1"/>
    </source>
</evidence>
<dbReference type="RefSeq" id="WP_334316189.1">
    <property type="nucleotide sequence ID" value="NZ_CP065938.1"/>
</dbReference>
<keyword evidence="3 7" id="KW-0812">Transmembrane</keyword>
<organism evidence="9 10">
    <name type="scientific">Taurinivorans muris</name>
    <dbReference type="NCBI Taxonomy" id="2787751"/>
    <lineage>
        <taxon>Bacteria</taxon>
        <taxon>Pseudomonadati</taxon>
        <taxon>Thermodesulfobacteriota</taxon>
        <taxon>Desulfovibrionia</taxon>
        <taxon>Desulfovibrionales</taxon>
        <taxon>Desulfovibrionaceae</taxon>
        <taxon>Taurinivorans</taxon>
    </lineage>
</organism>
<protein>
    <submittedName>
        <fullName evidence="9">FliO/MopB family protein</fullName>
    </submittedName>
</protein>
<feature type="transmembrane region" description="Helical" evidence="7">
    <location>
        <begin position="86"/>
        <end position="104"/>
    </location>
</feature>
<feature type="chain" id="PRO_5046761669" evidence="8">
    <location>
        <begin position="22"/>
        <end position="189"/>
    </location>
</feature>
<feature type="region of interest" description="Disordered" evidence="6">
    <location>
        <begin position="31"/>
        <end position="54"/>
    </location>
</feature>
<evidence type="ECO:0000256" key="1">
    <source>
        <dbReference type="ARBA" id="ARBA00004236"/>
    </source>
</evidence>
<evidence type="ECO:0000313" key="10">
    <source>
        <dbReference type="Proteomes" id="UP001058120"/>
    </source>
</evidence>
<evidence type="ECO:0000256" key="6">
    <source>
        <dbReference type="SAM" id="MobiDB-lite"/>
    </source>
</evidence>
<accession>A0ABY5Y5U4</accession>
<dbReference type="Proteomes" id="UP001058120">
    <property type="component" value="Chromosome"/>
</dbReference>
<evidence type="ECO:0000256" key="3">
    <source>
        <dbReference type="ARBA" id="ARBA00022692"/>
    </source>
</evidence>
<keyword evidence="2" id="KW-1003">Cell membrane</keyword>
<dbReference type="EMBL" id="CP065938">
    <property type="protein sequence ID" value="UWX06578.1"/>
    <property type="molecule type" value="Genomic_DNA"/>
</dbReference>
<evidence type="ECO:0000256" key="7">
    <source>
        <dbReference type="SAM" id="Phobius"/>
    </source>
</evidence>